<feature type="compositionally biased region" description="Basic and acidic residues" evidence="1">
    <location>
        <begin position="1"/>
        <end position="16"/>
    </location>
</feature>
<gene>
    <name evidence="2" type="ORF">HGA07_16895</name>
</gene>
<name>A0A7X6LZ99_9NOCA</name>
<evidence type="ECO:0000313" key="2">
    <source>
        <dbReference type="EMBL" id="NKY87302.1"/>
    </source>
</evidence>
<accession>A0A7X6LZ99</accession>
<organism evidence="2 3">
    <name type="scientific">Nocardia veterana</name>
    <dbReference type="NCBI Taxonomy" id="132249"/>
    <lineage>
        <taxon>Bacteria</taxon>
        <taxon>Bacillati</taxon>
        <taxon>Actinomycetota</taxon>
        <taxon>Actinomycetes</taxon>
        <taxon>Mycobacteriales</taxon>
        <taxon>Nocardiaceae</taxon>
        <taxon>Nocardia</taxon>
    </lineage>
</organism>
<keyword evidence="3" id="KW-1185">Reference proteome</keyword>
<dbReference type="Proteomes" id="UP000523447">
    <property type="component" value="Unassembled WGS sequence"/>
</dbReference>
<dbReference type="EMBL" id="JAAXPE010000017">
    <property type="protein sequence ID" value="NKY87302.1"/>
    <property type="molecule type" value="Genomic_DNA"/>
</dbReference>
<comment type="caution">
    <text evidence="2">The sequence shown here is derived from an EMBL/GenBank/DDBJ whole genome shotgun (WGS) entry which is preliminary data.</text>
</comment>
<evidence type="ECO:0000256" key="1">
    <source>
        <dbReference type="SAM" id="MobiDB-lite"/>
    </source>
</evidence>
<sequence length="58" mass="6553">MMSSNGDREQVEDPRARWRHLPAEPARYVEETHAEGSSSDYTVPAVDPSQDFTRLYGG</sequence>
<feature type="region of interest" description="Disordered" evidence="1">
    <location>
        <begin position="1"/>
        <end position="58"/>
    </location>
</feature>
<reference evidence="2 3" key="1">
    <citation type="submission" date="2020-04" db="EMBL/GenBank/DDBJ databases">
        <title>MicrobeNet Type strains.</title>
        <authorList>
            <person name="Nicholson A.C."/>
        </authorList>
    </citation>
    <scope>NUCLEOTIDE SEQUENCE [LARGE SCALE GENOMIC DNA]</scope>
    <source>
        <strain evidence="2 3">DSM 44445</strain>
    </source>
</reference>
<dbReference type="AlphaFoldDB" id="A0A7X6LZ99"/>
<evidence type="ECO:0000313" key="3">
    <source>
        <dbReference type="Proteomes" id="UP000523447"/>
    </source>
</evidence>
<dbReference type="RefSeq" id="WP_157171415.1">
    <property type="nucleotide sequence ID" value="NZ_CAWPHS010000009.1"/>
</dbReference>
<proteinExistence type="predicted"/>
<protein>
    <submittedName>
        <fullName evidence="2">Uncharacterized protein</fullName>
    </submittedName>
</protein>